<evidence type="ECO:0000256" key="4">
    <source>
        <dbReference type="ARBA" id="ARBA00022842"/>
    </source>
</evidence>
<evidence type="ECO:0000256" key="3">
    <source>
        <dbReference type="ARBA" id="ARBA00022723"/>
    </source>
</evidence>
<keyword evidence="5" id="KW-0119">Carbohydrate metabolism</keyword>
<organism evidence="7 9">
    <name type="scientific">Vagococcus xieshaowenii</name>
    <dbReference type="NCBI Taxonomy" id="2562451"/>
    <lineage>
        <taxon>Bacteria</taxon>
        <taxon>Bacillati</taxon>
        <taxon>Bacillota</taxon>
        <taxon>Bacilli</taxon>
        <taxon>Lactobacillales</taxon>
        <taxon>Enterococcaceae</taxon>
        <taxon>Vagococcus</taxon>
    </lineage>
</organism>
<comment type="similarity">
    <text evidence="2">Belongs to the HAD-like hydrolase superfamily. CbbY/CbbZ/Gph/YieH family.</text>
</comment>
<evidence type="ECO:0000313" key="6">
    <source>
        <dbReference type="EMBL" id="QCA27943.1"/>
    </source>
</evidence>
<dbReference type="InterPro" id="IPR006439">
    <property type="entry name" value="HAD-SF_hydro_IA"/>
</dbReference>
<name>A0AAJ5EF42_9ENTE</name>
<evidence type="ECO:0000256" key="5">
    <source>
        <dbReference type="ARBA" id="ARBA00023277"/>
    </source>
</evidence>
<sequence length="209" mass="23707">MKQAVIFDVDGVILNSEVFYQQRRKQFFQTKGITLSEEDNQAFIGSNPKAMMRHLFPNDPNMQEKMREEYLTFSKGLVYDTRELLNPDVNVVLPQLQAKGIRLAIASSGSPEGIHKMLVANDLLNYFELVVSGEMFEESKPNPQIYRYTIDQLGLKEEACLVVEDSTLGIRAAKAAGLEVLALVQRDYEVDQQLADARIQSLNDVLEYL</sequence>
<dbReference type="Pfam" id="PF13419">
    <property type="entry name" value="HAD_2"/>
    <property type="match status" value="1"/>
</dbReference>
<dbReference type="Proteomes" id="UP000296883">
    <property type="component" value="Chromosome"/>
</dbReference>
<dbReference type="GO" id="GO:0046872">
    <property type="term" value="F:metal ion binding"/>
    <property type="evidence" value="ECO:0007669"/>
    <property type="project" value="UniProtKB-KW"/>
</dbReference>
<dbReference type="EMBL" id="CP038865">
    <property type="protein sequence ID" value="QCA27943.1"/>
    <property type="molecule type" value="Genomic_DNA"/>
</dbReference>
<evidence type="ECO:0000256" key="1">
    <source>
        <dbReference type="ARBA" id="ARBA00001946"/>
    </source>
</evidence>
<keyword evidence="3" id="KW-0479">Metal-binding</keyword>
<dbReference type="NCBIfam" id="TIGR01549">
    <property type="entry name" value="HAD-SF-IA-v1"/>
    <property type="match status" value="1"/>
</dbReference>
<reference evidence="6 8" key="2">
    <citation type="journal article" date="2020" name="Int. J. Syst. Evol. Microbiol.">
        <title>Vagococcus xieshaowenii sp. nov., isolated from snow finch (Montifringilla taczanowskii) cloacal content.</title>
        <authorList>
            <person name="Ge Y."/>
            <person name="Yang J."/>
            <person name="Lai X.H."/>
            <person name="Zhang G."/>
            <person name="Jin D."/>
            <person name="Lu S."/>
            <person name="Wang B."/>
            <person name="Huang Y."/>
            <person name="Huang Y."/>
            <person name="Ren Z."/>
            <person name="Zhang X."/>
            <person name="Xu J."/>
        </authorList>
    </citation>
    <scope>NUCLEOTIDE SEQUENCE [LARGE SCALE GENOMIC DNA]</scope>
    <source>
        <strain evidence="8">personal::cf-49</strain>
        <strain evidence="6">Personal::cf-49</strain>
    </source>
</reference>
<dbReference type="PANTHER" id="PTHR46193:SF18">
    <property type="entry name" value="HEXITOL PHOSPHATASE B"/>
    <property type="match status" value="1"/>
</dbReference>
<dbReference type="SFLD" id="SFLDG01135">
    <property type="entry name" value="C1.5.6:_HAD__Beta-PGM__Phospha"/>
    <property type="match status" value="1"/>
</dbReference>
<protein>
    <submittedName>
        <fullName evidence="7">HAD family phosphatase</fullName>
    </submittedName>
</protein>
<dbReference type="PANTHER" id="PTHR46193">
    <property type="entry name" value="6-PHOSPHOGLUCONATE PHOSPHATASE"/>
    <property type="match status" value="1"/>
</dbReference>
<dbReference type="InterPro" id="IPR036412">
    <property type="entry name" value="HAD-like_sf"/>
</dbReference>
<dbReference type="Proteomes" id="UP000297725">
    <property type="component" value="Unassembled WGS sequence"/>
</dbReference>
<dbReference type="Gene3D" id="3.40.50.1000">
    <property type="entry name" value="HAD superfamily/HAD-like"/>
    <property type="match status" value="1"/>
</dbReference>
<dbReference type="InterPro" id="IPR041492">
    <property type="entry name" value="HAD_2"/>
</dbReference>
<dbReference type="InterPro" id="IPR023214">
    <property type="entry name" value="HAD_sf"/>
</dbReference>
<evidence type="ECO:0000313" key="9">
    <source>
        <dbReference type="Proteomes" id="UP000297725"/>
    </source>
</evidence>
<gene>
    <name evidence="7" type="ORF">E4031_07770</name>
    <name evidence="6" type="ORF">E4Z98_00705</name>
</gene>
<dbReference type="InterPro" id="IPR023198">
    <property type="entry name" value="PGP-like_dom2"/>
</dbReference>
<dbReference type="EMBL" id="SRHU01000025">
    <property type="protein sequence ID" value="TFZ40328.1"/>
    <property type="molecule type" value="Genomic_DNA"/>
</dbReference>
<reference evidence="7 9" key="1">
    <citation type="submission" date="2019-03" db="EMBL/GenBank/DDBJ databases">
        <title>Vagococcus sp. was isolated fron gut of Carduelis flavirostris.</title>
        <authorList>
            <person name="Ge Y."/>
        </authorList>
    </citation>
    <scope>NUCLEOTIDE SEQUENCE [LARGE SCALE GENOMIC DNA]</scope>
    <source>
        <strain evidence="7 9">CF-210</strain>
    </source>
</reference>
<dbReference type="SUPFAM" id="SSF56784">
    <property type="entry name" value="HAD-like"/>
    <property type="match status" value="1"/>
</dbReference>
<evidence type="ECO:0000313" key="7">
    <source>
        <dbReference type="EMBL" id="TFZ40328.1"/>
    </source>
</evidence>
<keyword evidence="8" id="KW-1185">Reference proteome</keyword>
<dbReference type="RefSeq" id="WP_135254892.1">
    <property type="nucleotide sequence ID" value="NZ_CP038865.1"/>
</dbReference>
<keyword evidence="4" id="KW-0460">Magnesium</keyword>
<dbReference type="AlphaFoldDB" id="A0AAJ5EF42"/>
<dbReference type="NCBIfam" id="TIGR01509">
    <property type="entry name" value="HAD-SF-IA-v3"/>
    <property type="match status" value="1"/>
</dbReference>
<proteinExistence type="inferred from homology"/>
<dbReference type="Gene3D" id="1.10.150.240">
    <property type="entry name" value="Putative phosphatase, domain 2"/>
    <property type="match status" value="1"/>
</dbReference>
<dbReference type="InterPro" id="IPR051600">
    <property type="entry name" value="Beta-PGM-like"/>
</dbReference>
<evidence type="ECO:0000256" key="2">
    <source>
        <dbReference type="ARBA" id="ARBA00006171"/>
    </source>
</evidence>
<dbReference type="SFLD" id="SFLDG01129">
    <property type="entry name" value="C1.5:_HAD__Beta-PGM__Phosphata"/>
    <property type="match status" value="1"/>
</dbReference>
<evidence type="ECO:0000313" key="8">
    <source>
        <dbReference type="Proteomes" id="UP000296883"/>
    </source>
</evidence>
<comment type="cofactor">
    <cofactor evidence="1">
        <name>Mg(2+)</name>
        <dbReference type="ChEBI" id="CHEBI:18420"/>
    </cofactor>
</comment>
<dbReference type="GO" id="GO:0003824">
    <property type="term" value="F:catalytic activity"/>
    <property type="evidence" value="ECO:0007669"/>
    <property type="project" value="UniProtKB-ARBA"/>
</dbReference>
<accession>A0AAJ5EF42</accession>
<dbReference type="SFLD" id="SFLDS00003">
    <property type="entry name" value="Haloacid_Dehalogenase"/>
    <property type="match status" value="1"/>
</dbReference>
<dbReference type="CDD" id="cd07505">
    <property type="entry name" value="HAD_BPGM-like"/>
    <property type="match status" value="1"/>
</dbReference>